<dbReference type="AlphaFoldDB" id="A0A7D9D875"/>
<organism evidence="1 2">
    <name type="scientific">Paramuricea clavata</name>
    <name type="common">Red gorgonian</name>
    <name type="synonym">Violescent sea-whip</name>
    <dbReference type="NCBI Taxonomy" id="317549"/>
    <lineage>
        <taxon>Eukaryota</taxon>
        <taxon>Metazoa</taxon>
        <taxon>Cnidaria</taxon>
        <taxon>Anthozoa</taxon>
        <taxon>Octocorallia</taxon>
        <taxon>Malacalcyonacea</taxon>
        <taxon>Plexauridae</taxon>
        <taxon>Paramuricea</taxon>
    </lineage>
</organism>
<evidence type="ECO:0000313" key="1">
    <source>
        <dbReference type="EMBL" id="CAB3978439.1"/>
    </source>
</evidence>
<name>A0A7D9D875_PARCT</name>
<gene>
    <name evidence="1" type="ORF">PACLA_8A003420</name>
</gene>
<protein>
    <submittedName>
        <fullName evidence="1">Uncharacterized protein</fullName>
    </submittedName>
</protein>
<dbReference type="Proteomes" id="UP001152795">
    <property type="component" value="Unassembled WGS sequence"/>
</dbReference>
<accession>A0A7D9D875</accession>
<dbReference type="OrthoDB" id="6262682at2759"/>
<reference evidence="1" key="1">
    <citation type="submission" date="2020-04" db="EMBL/GenBank/DDBJ databases">
        <authorList>
            <person name="Alioto T."/>
            <person name="Alioto T."/>
            <person name="Gomez Garrido J."/>
        </authorList>
    </citation>
    <scope>NUCLEOTIDE SEQUENCE</scope>
    <source>
        <strain evidence="1">A484AB</strain>
    </source>
</reference>
<proteinExistence type="predicted"/>
<comment type="caution">
    <text evidence="1">The sequence shown here is derived from an EMBL/GenBank/DDBJ whole genome shotgun (WGS) entry which is preliminary data.</text>
</comment>
<keyword evidence="2" id="KW-1185">Reference proteome</keyword>
<sequence>MELTTLLERRMRGDLIEAYKIINGHVNYGHQMFNHNLHYNTRNLCNVSSCRTRFALDCFSVRVIKYWNNLPNSVKYAPSVNAFKAGLDDLKSYNPDSRHGYWYLSQEIFNRIPDKNDHVTYLKLHPEILIMNKKLTNTLLVTILLSFTLIPHGHSLQADVQRDTMTSKPSVESPRGRWVARLIYEWKSNMNDRRAKRRCGPRMTGSCSQHFCSSYKRPKVCLLRSHPWDNIWKKPQNIDQHFQSIFSLKQTQMAGYRVILFALLAITVLSISEIQARPRLTRDVLAEFENSYDAMNKNEELSNFPNDYEDEANDYEDEANDYENIPKAAGCNTPMGGWFC</sequence>
<evidence type="ECO:0000313" key="2">
    <source>
        <dbReference type="Proteomes" id="UP001152795"/>
    </source>
</evidence>
<dbReference type="EMBL" id="CACRXK020000113">
    <property type="protein sequence ID" value="CAB3978439.1"/>
    <property type="molecule type" value="Genomic_DNA"/>
</dbReference>